<reference evidence="4 5" key="1">
    <citation type="journal article" date="2021" name="Hortic Res">
        <title>The domestication of Cucurbita argyrosperma as revealed by the genome of its wild relative.</title>
        <authorList>
            <person name="Barrera-Redondo J."/>
            <person name="Sanchez-de la Vega G."/>
            <person name="Aguirre-Liguori J.A."/>
            <person name="Castellanos-Morales G."/>
            <person name="Gutierrez-Guerrero Y.T."/>
            <person name="Aguirre-Dugua X."/>
            <person name="Aguirre-Planter E."/>
            <person name="Tenaillon M.I."/>
            <person name="Lira-Saade R."/>
            <person name="Eguiarte L.E."/>
        </authorList>
    </citation>
    <scope>NUCLEOTIDE SEQUENCE [LARGE SCALE GENOMIC DNA]</scope>
    <source>
        <strain evidence="4">JBR-2021</strain>
    </source>
</reference>
<feature type="non-terminal residue" evidence="4">
    <location>
        <position position="1"/>
    </location>
</feature>
<dbReference type="PANTHER" id="PTHR33669">
    <property type="entry name" value="PROTEIN NEGATIVE REGULATOR OF RESISTANCE"/>
    <property type="match status" value="1"/>
</dbReference>
<dbReference type="Pfam" id="PF15699">
    <property type="entry name" value="NPR1_interact"/>
    <property type="match status" value="1"/>
</dbReference>
<dbReference type="Proteomes" id="UP000685013">
    <property type="component" value="Chromosome 17"/>
</dbReference>
<evidence type="ECO:0000256" key="2">
    <source>
        <dbReference type="ARBA" id="ARBA00009937"/>
    </source>
</evidence>
<comment type="subcellular location">
    <subcellularLocation>
        <location evidence="1">Nucleus</location>
    </subcellularLocation>
</comment>
<name>A0AAV6M5I8_9ROSI</name>
<dbReference type="GO" id="GO:0010112">
    <property type="term" value="P:regulation of systemic acquired resistance"/>
    <property type="evidence" value="ECO:0007669"/>
    <property type="project" value="InterPro"/>
</dbReference>
<keyword evidence="3" id="KW-0539">Nucleus</keyword>
<organism evidence="4 5">
    <name type="scientific">Cucurbita argyrosperma subsp. sororia</name>
    <dbReference type="NCBI Taxonomy" id="37648"/>
    <lineage>
        <taxon>Eukaryota</taxon>
        <taxon>Viridiplantae</taxon>
        <taxon>Streptophyta</taxon>
        <taxon>Embryophyta</taxon>
        <taxon>Tracheophyta</taxon>
        <taxon>Spermatophyta</taxon>
        <taxon>Magnoliopsida</taxon>
        <taxon>eudicotyledons</taxon>
        <taxon>Gunneridae</taxon>
        <taxon>Pentapetalae</taxon>
        <taxon>rosids</taxon>
        <taxon>fabids</taxon>
        <taxon>Cucurbitales</taxon>
        <taxon>Cucurbitaceae</taxon>
        <taxon>Cucurbiteae</taxon>
        <taxon>Cucurbita</taxon>
    </lineage>
</organism>
<protein>
    <submittedName>
        <fullName evidence="4">Uncharacterized protein</fullName>
    </submittedName>
</protein>
<evidence type="ECO:0000256" key="1">
    <source>
        <dbReference type="ARBA" id="ARBA00004123"/>
    </source>
</evidence>
<dbReference type="GO" id="GO:0005634">
    <property type="term" value="C:nucleus"/>
    <property type="evidence" value="ECO:0007669"/>
    <property type="project" value="UniProtKB-SubCell"/>
</dbReference>
<dbReference type="AlphaFoldDB" id="A0AAV6M5I8"/>
<keyword evidence="5" id="KW-1185">Reference proteome</keyword>
<evidence type="ECO:0000313" key="4">
    <source>
        <dbReference type="EMBL" id="KAG6575739.1"/>
    </source>
</evidence>
<evidence type="ECO:0000313" key="5">
    <source>
        <dbReference type="Proteomes" id="UP000685013"/>
    </source>
</evidence>
<dbReference type="InterPro" id="IPR031425">
    <property type="entry name" value="NPR1/NH1-interacting"/>
</dbReference>
<dbReference type="EMBL" id="JAGKQH010000017">
    <property type="protein sequence ID" value="KAG6575739.1"/>
    <property type="molecule type" value="Genomic_DNA"/>
</dbReference>
<comment type="caution">
    <text evidence="4">The sequence shown here is derived from an EMBL/GenBank/DDBJ whole genome shotgun (WGS) entry which is preliminary data.</text>
</comment>
<gene>
    <name evidence="4" type="ORF">SDJN03_26378</name>
</gene>
<proteinExistence type="inferred from homology"/>
<comment type="similarity">
    <text evidence="2">Belongs to the NPR1-interactor family.</text>
</comment>
<accession>A0AAV6M5I8</accession>
<dbReference type="PANTHER" id="PTHR33669:SF1">
    <property type="entry name" value="PROTEIN NIM1-INTERACTING 1"/>
    <property type="match status" value="1"/>
</dbReference>
<sequence>MENQKRQPPRETIAEEEEVEMETFYALVRNFKEIRDRWRKEVVNGEGVETAAEKTRKRMKTTESVQNQSSWILRFEREDFDDDLQVGGAGVELPKRCCLVKEDTPVAAPPSMTKEKKVASGVDCLDLNLSL</sequence>
<evidence type="ECO:0000256" key="3">
    <source>
        <dbReference type="ARBA" id="ARBA00023242"/>
    </source>
</evidence>